<evidence type="ECO:0000259" key="1">
    <source>
        <dbReference type="Pfam" id="PF13114"/>
    </source>
</evidence>
<dbReference type="AlphaFoldDB" id="A0A2U2BYT7"/>
<comment type="caution">
    <text evidence="2">The sequence shown here is derived from an EMBL/GenBank/DDBJ whole genome shotgun (WGS) entry which is preliminary data.</text>
</comment>
<gene>
    <name evidence="2" type="ORF">DF188_09245</name>
</gene>
<protein>
    <submittedName>
        <fullName evidence="2">Recombination protein RecO</fullName>
    </submittedName>
</protein>
<dbReference type="Proteomes" id="UP000245014">
    <property type="component" value="Unassembled WGS sequence"/>
</dbReference>
<evidence type="ECO:0000313" key="2">
    <source>
        <dbReference type="EMBL" id="PWE19829.1"/>
    </source>
</evidence>
<dbReference type="EMBL" id="QEYI01000010">
    <property type="protein sequence ID" value="PWE19829.1"/>
    <property type="molecule type" value="Genomic_DNA"/>
</dbReference>
<dbReference type="Pfam" id="PF13114">
    <property type="entry name" value="RecO_N_2"/>
    <property type="match status" value="1"/>
</dbReference>
<proteinExistence type="predicted"/>
<dbReference type="STRING" id="28200.GCA_001572935_01206"/>
<dbReference type="RefSeq" id="WP_109066173.1">
    <property type="nucleotide sequence ID" value="NZ_JAUQUD010000018.1"/>
</dbReference>
<dbReference type="InterPro" id="IPR022572">
    <property type="entry name" value="DNA_rep/recomb_RecO_N"/>
</dbReference>
<reference evidence="2 3" key="1">
    <citation type="submission" date="2018-05" db="EMBL/GenBank/DDBJ databases">
        <title>Antimicrobial susceptibility testing and genomic analysis of Arcobacter skirrowii strains and one Arcobacter butzleri isolated from German poultry farms.</title>
        <authorList>
            <person name="Haenel I."/>
            <person name="Hotzel H."/>
            <person name="Tomaso H."/>
            <person name="Busch A."/>
        </authorList>
    </citation>
    <scope>NUCLEOTIDE SEQUENCE [LARGE SCALE GENOMIC DNA]</scope>
    <source>
        <strain evidence="3">v</strain>
    </source>
</reference>
<dbReference type="NCBIfam" id="NF010483">
    <property type="entry name" value="PRK13908.1"/>
    <property type="match status" value="1"/>
</dbReference>
<organism evidence="2 3">
    <name type="scientific">Aliarcobacter skirrowii</name>
    <dbReference type="NCBI Taxonomy" id="28200"/>
    <lineage>
        <taxon>Bacteria</taxon>
        <taxon>Pseudomonadati</taxon>
        <taxon>Campylobacterota</taxon>
        <taxon>Epsilonproteobacteria</taxon>
        <taxon>Campylobacterales</taxon>
        <taxon>Arcobacteraceae</taxon>
        <taxon>Aliarcobacter</taxon>
    </lineage>
</organism>
<accession>A0A2U2BYT7</accession>
<feature type="domain" description="DNA replication/recombination mediator RecO N-terminal" evidence="1">
    <location>
        <begin position="1"/>
        <end position="71"/>
    </location>
</feature>
<sequence length="205" mass="24260">MQGYIIDIKAVKDDDLIVTILCEKELITTYRFYGARHSNINIGYKIDFELEKTKSSISRLKDVMQLGFPWILNSEKMYAWQRYLKLFYTHLKELEEPDSFYFKTLEELVTKINKQNVLRAIVESYILLLEHEGRLHTNFECLICEIEVDFNLALIRGFIPVHKVCVNRAKSFDIKKIQELFNSKSSINLEDEEIEKLWEIILLGL</sequence>
<evidence type="ECO:0000313" key="3">
    <source>
        <dbReference type="Proteomes" id="UP000245014"/>
    </source>
</evidence>
<name>A0A2U2BYT7_9BACT</name>